<dbReference type="RefSeq" id="WP_148542392.1">
    <property type="nucleotide sequence ID" value="NZ_VSDQ01000679.1"/>
</dbReference>
<evidence type="ECO:0000313" key="4">
    <source>
        <dbReference type="Proteomes" id="UP000323930"/>
    </source>
</evidence>
<feature type="signal peptide" evidence="1">
    <location>
        <begin position="1"/>
        <end position="18"/>
    </location>
</feature>
<evidence type="ECO:0000313" key="3">
    <source>
        <dbReference type="EMBL" id="TYA73962.1"/>
    </source>
</evidence>
<evidence type="ECO:0000259" key="2">
    <source>
        <dbReference type="Pfam" id="PF13568"/>
    </source>
</evidence>
<dbReference type="InterPro" id="IPR025665">
    <property type="entry name" value="Beta-barrel_OMP_2"/>
</dbReference>
<keyword evidence="4" id="KW-1185">Reference proteome</keyword>
<reference evidence="3 4" key="1">
    <citation type="submission" date="2019-08" db="EMBL/GenBank/DDBJ databases">
        <title>Seonamhaeicola sediminis sp. nov., isolated from marine sediment.</title>
        <authorList>
            <person name="Cao W.R."/>
        </authorList>
    </citation>
    <scope>NUCLEOTIDE SEQUENCE [LARGE SCALE GENOMIC DNA]</scope>
    <source>
        <strain evidence="3 4">B011</strain>
    </source>
</reference>
<organism evidence="3 4">
    <name type="scientific">Seonamhaeicola marinus</name>
    <dbReference type="NCBI Taxonomy" id="1912246"/>
    <lineage>
        <taxon>Bacteria</taxon>
        <taxon>Pseudomonadati</taxon>
        <taxon>Bacteroidota</taxon>
        <taxon>Flavobacteriia</taxon>
        <taxon>Flavobacteriales</taxon>
        <taxon>Flavobacteriaceae</taxon>
    </lineage>
</organism>
<gene>
    <name evidence="3" type="ORF">FUA24_11470</name>
</gene>
<dbReference type="Pfam" id="PF13568">
    <property type="entry name" value="OMP_b-brl_2"/>
    <property type="match status" value="1"/>
</dbReference>
<proteinExistence type="predicted"/>
<name>A0A5D0HWY6_9FLAO</name>
<sequence length="200" mass="22447">MKKIILILFAVLSINTFAQKKVSFGLKGGLNIASLTNSNLDSKLNGYAGVFLNVAFSDLYEMQPEILYSNQGGKLDINNDQTVTIEYFSIGVANNFFVNRDGKLYLSIVPSIDLDVDDSFIGIVNDNEWEEGNDATFVDLALGIGLGYRVNNNLAIEARYKRGLIDVYSGSFHDFEVERYENETQFNSVFQIGISYRFKK</sequence>
<protein>
    <submittedName>
        <fullName evidence="3">PorT family protein</fullName>
    </submittedName>
</protein>
<dbReference type="SUPFAM" id="SSF56925">
    <property type="entry name" value="OMPA-like"/>
    <property type="match status" value="1"/>
</dbReference>
<dbReference type="OrthoDB" id="947434at2"/>
<evidence type="ECO:0000256" key="1">
    <source>
        <dbReference type="SAM" id="SignalP"/>
    </source>
</evidence>
<accession>A0A5D0HWY6</accession>
<keyword evidence="1" id="KW-0732">Signal</keyword>
<feature type="domain" description="Outer membrane protein beta-barrel" evidence="2">
    <location>
        <begin position="17"/>
        <end position="168"/>
    </location>
</feature>
<dbReference type="InterPro" id="IPR011250">
    <property type="entry name" value="OMP/PagP_B-barrel"/>
</dbReference>
<feature type="chain" id="PRO_5022805680" evidence="1">
    <location>
        <begin position="19"/>
        <end position="200"/>
    </location>
</feature>
<dbReference type="Proteomes" id="UP000323930">
    <property type="component" value="Unassembled WGS sequence"/>
</dbReference>
<dbReference type="AlphaFoldDB" id="A0A5D0HWY6"/>
<dbReference type="EMBL" id="VSDQ01000679">
    <property type="protein sequence ID" value="TYA73962.1"/>
    <property type="molecule type" value="Genomic_DNA"/>
</dbReference>
<comment type="caution">
    <text evidence="3">The sequence shown here is derived from an EMBL/GenBank/DDBJ whole genome shotgun (WGS) entry which is preliminary data.</text>
</comment>